<keyword evidence="4" id="KW-1185">Reference proteome</keyword>
<gene>
    <name evidence="3" type="ORF">IWQ60_007094</name>
</gene>
<comment type="caution">
    <text evidence="3">The sequence shown here is derived from an EMBL/GenBank/DDBJ whole genome shotgun (WGS) entry which is preliminary data.</text>
</comment>
<feature type="domain" description="Homologous recombination OB-fold protein OB-fold" evidence="2">
    <location>
        <begin position="216"/>
        <end position="296"/>
    </location>
</feature>
<proteinExistence type="predicted"/>
<evidence type="ECO:0000313" key="3">
    <source>
        <dbReference type="EMBL" id="KAJ1920011.1"/>
    </source>
</evidence>
<dbReference type="Pfam" id="PF15072">
    <property type="entry name" value="HROB"/>
    <property type="match status" value="1"/>
</dbReference>
<sequence>MADASFADTKRRLLSGLSRLAKVRKPNDSAGTTDPALLSTHPVPTLPHPAVPSAVPPSVATTPRPLSREPLLRTPVPQPARVTAGSSTAQAPPSTRQGQENRGLYGDDASRRLPGPAGLVSLGGPSRARPGVAPGSTTPAPMLATEVPVRADEPPDPFDMLPVKDVDFDRPAWHEMLHELGISTYRPSALETLYPHPSPYLRENIYGILRVKPTRKLSFLLVMVREIKWAHMDAWVAVIDPSGEMQGTIHRRVMEQHPNEIATGTCLVLRDVSLFRPSSHSLHLNITPRNVAYVFWEMPRTVHDVTTHQSVTETELHKWVDPDFAPPSPGSRPGSPYVAEAPPQERTVSRRLFGTGPSEAAPTPPRLRESPMAGLNPSVANDPPPPLLSQSTPDVDDELGFLLDDLDDF</sequence>
<feature type="region of interest" description="Disordered" evidence="1">
    <location>
        <begin position="18"/>
        <end position="141"/>
    </location>
</feature>
<dbReference type="EMBL" id="JANBPT010000455">
    <property type="protein sequence ID" value="KAJ1920011.1"/>
    <property type="molecule type" value="Genomic_DNA"/>
</dbReference>
<organism evidence="3 4">
    <name type="scientific">Tieghemiomyces parasiticus</name>
    <dbReference type="NCBI Taxonomy" id="78921"/>
    <lineage>
        <taxon>Eukaryota</taxon>
        <taxon>Fungi</taxon>
        <taxon>Fungi incertae sedis</taxon>
        <taxon>Zoopagomycota</taxon>
        <taxon>Kickxellomycotina</taxon>
        <taxon>Dimargaritomycetes</taxon>
        <taxon>Dimargaritales</taxon>
        <taxon>Dimargaritaceae</taxon>
        <taxon>Tieghemiomyces</taxon>
    </lineage>
</organism>
<accession>A0A9W8A5H8</accession>
<dbReference type="PANTHER" id="PTHR14523">
    <property type="entry name" value="UNCHARACTERIZED PROTEIN C17ORF53 HOMOLOG"/>
    <property type="match status" value="1"/>
</dbReference>
<dbReference type="PANTHER" id="PTHR14523:SF1">
    <property type="entry name" value="HOMOLOGOUS RECOMBINATION OB-FOLD PROTEIN"/>
    <property type="match status" value="1"/>
</dbReference>
<feature type="compositionally biased region" description="Polar residues" evidence="1">
    <location>
        <begin position="84"/>
        <end position="100"/>
    </location>
</feature>
<evidence type="ECO:0000313" key="4">
    <source>
        <dbReference type="Proteomes" id="UP001150569"/>
    </source>
</evidence>
<protein>
    <recommendedName>
        <fullName evidence="2">Homologous recombination OB-fold protein OB-fold domain-containing protein</fullName>
    </recommendedName>
</protein>
<dbReference type="AlphaFoldDB" id="A0A9W8A5H8"/>
<evidence type="ECO:0000259" key="2">
    <source>
        <dbReference type="Pfam" id="PF15072"/>
    </source>
</evidence>
<dbReference type="Proteomes" id="UP001150569">
    <property type="component" value="Unassembled WGS sequence"/>
</dbReference>
<feature type="compositionally biased region" description="Low complexity" evidence="1">
    <location>
        <begin position="51"/>
        <end position="63"/>
    </location>
</feature>
<dbReference type="InterPro" id="IPR028045">
    <property type="entry name" value="HROB"/>
</dbReference>
<evidence type="ECO:0000256" key="1">
    <source>
        <dbReference type="SAM" id="MobiDB-lite"/>
    </source>
</evidence>
<dbReference type="InterPro" id="IPR058570">
    <property type="entry name" value="HROB_OB"/>
</dbReference>
<reference evidence="3" key="1">
    <citation type="submission" date="2022-07" db="EMBL/GenBank/DDBJ databases">
        <title>Phylogenomic reconstructions and comparative analyses of Kickxellomycotina fungi.</title>
        <authorList>
            <person name="Reynolds N.K."/>
            <person name="Stajich J.E."/>
            <person name="Barry K."/>
            <person name="Grigoriev I.V."/>
            <person name="Crous P."/>
            <person name="Smith M.E."/>
        </authorList>
    </citation>
    <scope>NUCLEOTIDE SEQUENCE</scope>
    <source>
        <strain evidence="3">RSA 861</strain>
    </source>
</reference>
<feature type="region of interest" description="Disordered" evidence="1">
    <location>
        <begin position="320"/>
        <end position="398"/>
    </location>
</feature>
<dbReference type="GO" id="GO:0000725">
    <property type="term" value="P:recombinational repair"/>
    <property type="evidence" value="ECO:0007669"/>
    <property type="project" value="InterPro"/>
</dbReference>
<dbReference type="OrthoDB" id="5600208at2759"/>
<name>A0A9W8A5H8_9FUNG</name>